<dbReference type="GO" id="GO:0005576">
    <property type="term" value="C:extracellular region"/>
    <property type="evidence" value="ECO:0007669"/>
    <property type="project" value="UniProtKB-SubCell"/>
</dbReference>
<organism evidence="6 7">
    <name type="scientific">Oceanicola granulosus (strain ATCC BAA-861 / DSM 15982 / KCTC 12143 / HTCC2516)</name>
    <dbReference type="NCBI Taxonomy" id="314256"/>
    <lineage>
        <taxon>Bacteria</taxon>
        <taxon>Pseudomonadati</taxon>
        <taxon>Pseudomonadota</taxon>
        <taxon>Alphaproteobacteria</taxon>
        <taxon>Rhodobacterales</taxon>
        <taxon>Roseobacteraceae</taxon>
        <taxon>Oceanicola</taxon>
    </lineage>
</organism>
<keyword evidence="6" id="KW-0282">Flagellum</keyword>
<evidence type="ECO:0000256" key="2">
    <source>
        <dbReference type="ARBA" id="ARBA00023143"/>
    </source>
</evidence>
<dbReference type="GO" id="GO:0005198">
    <property type="term" value="F:structural molecule activity"/>
    <property type="evidence" value="ECO:0007669"/>
    <property type="project" value="UniProtKB-UniRule"/>
</dbReference>
<dbReference type="Proteomes" id="UP000003635">
    <property type="component" value="Unassembled WGS sequence"/>
</dbReference>
<comment type="function">
    <text evidence="3">Flagellin is the subunit protein which polymerizes to form the filaments of bacterial flagella.</text>
</comment>
<dbReference type="eggNOG" id="COG1344">
    <property type="taxonomic scope" value="Bacteria"/>
</dbReference>
<evidence type="ECO:0000259" key="5">
    <source>
        <dbReference type="Pfam" id="PF00700"/>
    </source>
</evidence>
<keyword evidence="7" id="KW-1185">Reference proteome</keyword>
<dbReference type="SUPFAM" id="SSF64518">
    <property type="entry name" value="Phase 1 flagellin"/>
    <property type="match status" value="1"/>
</dbReference>
<evidence type="ECO:0000259" key="4">
    <source>
        <dbReference type="Pfam" id="PF00669"/>
    </source>
</evidence>
<dbReference type="InterPro" id="IPR046358">
    <property type="entry name" value="Flagellin_C"/>
</dbReference>
<dbReference type="InterPro" id="IPR001492">
    <property type="entry name" value="Flagellin"/>
</dbReference>
<comment type="similarity">
    <text evidence="1 3">Belongs to the bacterial flagellin family.</text>
</comment>
<evidence type="ECO:0000256" key="1">
    <source>
        <dbReference type="ARBA" id="ARBA00005709"/>
    </source>
</evidence>
<dbReference type="InterPro" id="IPR001029">
    <property type="entry name" value="Flagellin_N"/>
</dbReference>
<evidence type="ECO:0000313" key="7">
    <source>
        <dbReference type="Proteomes" id="UP000003635"/>
    </source>
</evidence>
<dbReference type="HOGENOM" id="CLU_011142_1_1_5"/>
<proteinExistence type="inferred from homology"/>
<dbReference type="Pfam" id="PF00700">
    <property type="entry name" value="Flagellin_C"/>
    <property type="match status" value="1"/>
</dbReference>
<dbReference type="RefSeq" id="WP_007255538.1">
    <property type="nucleotide sequence ID" value="NZ_CH724107.1"/>
</dbReference>
<keyword evidence="2 3" id="KW-0975">Bacterial flagellum</keyword>
<dbReference type="PRINTS" id="PR00207">
    <property type="entry name" value="FLAGELLIN"/>
</dbReference>
<dbReference type="EMBL" id="AAOT01000023">
    <property type="protein sequence ID" value="EAR50745.1"/>
    <property type="molecule type" value="Genomic_DNA"/>
</dbReference>
<keyword evidence="3" id="KW-0964">Secreted</keyword>
<dbReference type="Pfam" id="PF00669">
    <property type="entry name" value="Flagellin_N"/>
    <property type="match status" value="1"/>
</dbReference>
<protein>
    <recommendedName>
        <fullName evidence="3">Flagellin</fullName>
    </recommendedName>
</protein>
<reference evidence="6 7" key="1">
    <citation type="journal article" date="2010" name="J. Bacteriol.">
        <title>Genome sequences of Oceanicola granulosus HTCC2516(T) and Oceanicola batsensis HTCC2597(TDelta).</title>
        <authorList>
            <person name="Thrash J.C."/>
            <person name="Cho J.C."/>
            <person name="Vergin K.L."/>
            <person name="Giovannoni S.J."/>
        </authorList>
    </citation>
    <scope>NUCLEOTIDE SEQUENCE [LARGE SCALE GENOMIC DNA]</scope>
    <source>
        <strain evidence="7">ATCC BAA-861 / DSM 15982 / KCTC 12143 / HTCC2516</strain>
    </source>
</reference>
<dbReference type="Gene3D" id="1.20.1330.10">
    <property type="entry name" value="f41 fragment of flagellin, N-terminal domain"/>
    <property type="match status" value="2"/>
</dbReference>
<comment type="subcellular location">
    <subcellularLocation>
        <location evidence="3">Secreted</location>
    </subcellularLocation>
    <subcellularLocation>
        <location evidence="3">Bacterial flagellum</location>
    </subcellularLocation>
</comment>
<gene>
    <name evidence="6" type="ORF">OG2516_10089</name>
</gene>
<comment type="caution">
    <text evidence="6">The sequence shown here is derived from an EMBL/GenBank/DDBJ whole genome shotgun (WGS) entry which is preliminary data.</text>
</comment>
<evidence type="ECO:0000256" key="3">
    <source>
        <dbReference type="RuleBase" id="RU362073"/>
    </source>
</evidence>
<dbReference type="STRING" id="314256.OG2516_10089"/>
<dbReference type="AlphaFoldDB" id="Q2CDG6"/>
<keyword evidence="6" id="KW-0969">Cilium</keyword>
<dbReference type="PANTHER" id="PTHR42792:SF2">
    <property type="entry name" value="FLAGELLIN"/>
    <property type="match status" value="1"/>
</dbReference>
<dbReference type="PANTHER" id="PTHR42792">
    <property type="entry name" value="FLAGELLIN"/>
    <property type="match status" value="1"/>
</dbReference>
<dbReference type="GO" id="GO:0009288">
    <property type="term" value="C:bacterial-type flagellum"/>
    <property type="evidence" value="ECO:0007669"/>
    <property type="project" value="UniProtKB-SubCell"/>
</dbReference>
<keyword evidence="6" id="KW-0966">Cell projection</keyword>
<sequence length="422" mass="42911">MSSILTNNGAMVALQTLKTLNQDLSKTQSMISTGKAVATAKDNSAVWAISKVMESDVQGFKAISNSLALGESTVSVARQASETVTDLLTQMKNKIVDAQADNVDRSKIQDDVQALTDQIKSVVGAAQFNGLNLVNGSSSDFNTNGNVGTNILSSLDRDNLGGVTVSNIGVDAQNLSTTTGDALTAATNSVATLTENGGASDTTQVALGSAFLDASGGATGTTALKSSDAGVDTAVATGLVEGDVMRLKIGNIEGSYVVREGDTADAVLSGLKNGLMAAGLDDTKFNLSLGSGTLDVENLTSDAGIGISLSQERGTGALAQLATLDVSTKAGAETALSNIEGMIQSATNAASAFGSVQSRVETQASFVSDLTNSLKSGIGALVDADMEETSARLQALQVQQQLGVQALSIANQAPQSILSLFR</sequence>
<accession>Q2CDG6</accession>
<name>Q2CDG6_OCEGH</name>
<dbReference type="OrthoDB" id="8328560at2"/>
<feature type="domain" description="Flagellin N-terminal" evidence="4">
    <location>
        <begin position="4"/>
        <end position="137"/>
    </location>
</feature>
<evidence type="ECO:0000313" key="6">
    <source>
        <dbReference type="EMBL" id="EAR50745.1"/>
    </source>
</evidence>
<feature type="domain" description="Flagellin C-terminal" evidence="5">
    <location>
        <begin position="337"/>
        <end position="421"/>
    </location>
</feature>